<name>W7DMH8_9LIST</name>
<dbReference type="PATRIC" id="fig|1265822.4.peg.1751"/>
<dbReference type="EMBL" id="AODM01000027">
    <property type="protein sequence ID" value="EUJ57925.1"/>
    <property type="molecule type" value="Genomic_DNA"/>
</dbReference>
<reference evidence="1 2" key="1">
    <citation type="submission" date="2012-12" db="EMBL/GenBank/DDBJ databases">
        <title>Novel taxa of Listeriaceae from agricultural environments in the United States.</title>
        <authorList>
            <person name="den Bakker H.C."/>
            <person name="Allred A."/>
            <person name="Warchocki S."/>
            <person name="Wright E.M."/>
            <person name="Burrell A."/>
            <person name="Nightingale K.K."/>
            <person name="Kephart D."/>
            <person name="Wiedmann M."/>
        </authorList>
    </citation>
    <scope>NUCLEOTIDE SEQUENCE [LARGE SCALE GENOMIC DNA]</scope>
    <source>
        <strain evidence="1 2">FSL S10-1203</strain>
    </source>
</reference>
<protein>
    <submittedName>
        <fullName evidence="1">Uncharacterized protein</fullName>
    </submittedName>
</protein>
<proteinExistence type="predicted"/>
<dbReference type="RefSeq" id="WP_036063376.1">
    <property type="nucleotide sequence ID" value="NZ_AODM01000027.1"/>
</dbReference>
<dbReference type="Proteomes" id="UP000019241">
    <property type="component" value="Unassembled WGS sequence"/>
</dbReference>
<gene>
    <name evidence="1" type="ORF">MCOL2_08581</name>
</gene>
<accession>W7DMH8</accession>
<evidence type="ECO:0000313" key="2">
    <source>
        <dbReference type="Proteomes" id="UP000019241"/>
    </source>
</evidence>
<comment type="caution">
    <text evidence="1">The sequence shown here is derived from an EMBL/GenBank/DDBJ whole genome shotgun (WGS) entry which is preliminary data.</text>
</comment>
<dbReference type="AlphaFoldDB" id="W7DMH8"/>
<evidence type="ECO:0000313" key="1">
    <source>
        <dbReference type="EMBL" id="EUJ57925.1"/>
    </source>
</evidence>
<sequence length="217" mass="25347">MILKMVRIYSDEDTRKIDFNDVFHIQAESMCDMFSSLLSKNKIRAKAAVINITCKSSDKIEDMLLIDGFLDVDIAYNLEDFNNLSEQKKRSIQLEIIMLGLRKASSFLNLNLEPFIEVQNEIVQLNYLNRFIWKKPKYSPDRKKKAYIQVEWGTQTVKIDLVVTDKKGDLLLKQSIPVNHPGRMGLDILGSLNWLDNDIIEIRHQYIKKEVYKFTIV</sequence>
<organism evidence="1 2">
    <name type="scientific">Listeria fleischmannii FSL S10-1203</name>
    <dbReference type="NCBI Taxonomy" id="1265822"/>
    <lineage>
        <taxon>Bacteria</taxon>
        <taxon>Bacillati</taxon>
        <taxon>Bacillota</taxon>
        <taxon>Bacilli</taxon>
        <taxon>Bacillales</taxon>
        <taxon>Listeriaceae</taxon>
        <taxon>Listeria</taxon>
    </lineage>
</organism>